<dbReference type="GO" id="GO:0016036">
    <property type="term" value="P:cellular response to phosphate starvation"/>
    <property type="evidence" value="ECO:0007669"/>
    <property type="project" value="TreeGrafter"/>
</dbReference>
<dbReference type="AlphaFoldDB" id="A0A1F6VFI0"/>
<dbReference type="InterPro" id="IPR005467">
    <property type="entry name" value="His_kinase_dom"/>
</dbReference>
<evidence type="ECO:0000256" key="6">
    <source>
        <dbReference type="ARBA" id="ARBA00023012"/>
    </source>
</evidence>
<dbReference type="Pfam" id="PF02518">
    <property type="entry name" value="HATPase_c"/>
    <property type="match status" value="1"/>
</dbReference>
<dbReference type="GO" id="GO:0005886">
    <property type="term" value="C:plasma membrane"/>
    <property type="evidence" value="ECO:0007669"/>
    <property type="project" value="TreeGrafter"/>
</dbReference>
<evidence type="ECO:0000256" key="1">
    <source>
        <dbReference type="ARBA" id="ARBA00000085"/>
    </source>
</evidence>
<comment type="catalytic activity">
    <reaction evidence="1">
        <text>ATP + protein L-histidine = ADP + protein N-phospho-L-histidine.</text>
        <dbReference type="EC" id="2.7.13.3"/>
    </reaction>
</comment>
<dbReference type="InterPro" id="IPR036890">
    <property type="entry name" value="HATPase_C_sf"/>
</dbReference>
<evidence type="ECO:0000256" key="4">
    <source>
        <dbReference type="ARBA" id="ARBA00022679"/>
    </source>
</evidence>
<dbReference type="SUPFAM" id="SSF55781">
    <property type="entry name" value="GAF domain-like"/>
    <property type="match status" value="1"/>
</dbReference>
<dbReference type="SUPFAM" id="SSF47384">
    <property type="entry name" value="Homodimeric domain of signal transducing histidine kinase"/>
    <property type="match status" value="1"/>
</dbReference>
<feature type="domain" description="Histidine kinase" evidence="7">
    <location>
        <begin position="192"/>
        <end position="415"/>
    </location>
</feature>
<evidence type="ECO:0000256" key="2">
    <source>
        <dbReference type="ARBA" id="ARBA00012438"/>
    </source>
</evidence>
<dbReference type="SMART" id="SM00388">
    <property type="entry name" value="HisKA"/>
    <property type="match status" value="1"/>
</dbReference>
<keyword evidence="4" id="KW-0808">Transferase</keyword>
<dbReference type="PANTHER" id="PTHR45453">
    <property type="entry name" value="PHOSPHATE REGULON SENSOR PROTEIN PHOR"/>
    <property type="match status" value="1"/>
</dbReference>
<dbReference type="SMART" id="SM00387">
    <property type="entry name" value="HATPase_c"/>
    <property type="match status" value="1"/>
</dbReference>
<dbReference type="EMBL" id="MFTS01000003">
    <property type="protein sequence ID" value="OGI68397.1"/>
    <property type="molecule type" value="Genomic_DNA"/>
</dbReference>
<evidence type="ECO:0000256" key="5">
    <source>
        <dbReference type="ARBA" id="ARBA00022777"/>
    </source>
</evidence>
<evidence type="ECO:0000313" key="9">
    <source>
        <dbReference type="Proteomes" id="UP000178235"/>
    </source>
</evidence>
<dbReference type="InterPro" id="IPR004358">
    <property type="entry name" value="Sig_transdc_His_kin-like_C"/>
</dbReference>
<dbReference type="Pfam" id="PF00512">
    <property type="entry name" value="HisKA"/>
    <property type="match status" value="1"/>
</dbReference>
<dbReference type="Gene3D" id="3.30.450.40">
    <property type="match status" value="1"/>
</dbReference>
<dbReference type="GO" id="GO:0000155">
    <property type="term" value="F:phosphorelay sensor kinase activity"/>
    <property type="evidence" value="ECO:0007669"/>
    <property type="project" value="InterPro"/>
</dbReference>
<dbReference type="InterPro" id="IPR050351">
    <property type="entry name" value="BphY/WalK/GraS-like"/>
</dbReference>
<keyword evidence="3" id="KW-0597">Phosphoprotein</keyword>
<proteinExistence type="predicted"/>
<dbReference type="Proteomes" id="UP000178235">
    <property type="component" value="Unassembled WGS sequence"/>
</dbReference>
<dbReference type="SUPFAM" id="SSF55874">
    <property type="entry name" value="ATPase domain of HSP90 chaperone/DNA topoisomerase II/histidine kinase"/>
    <property type="match status" value="1"/>
</dbReference>
<protein>
    <recommendedName>
        <fullName evidence="2">histidine kinase</fullName>
        <ecNumber evidence="2">2.7.13.3</ecNumber>
    </recommendedName>
</protein>
<dbReference type="PRINTS" id="PR00344">
    <property type="entry name" value="BCTRLSENSOR"/>
</dbReference>
<dbReference type="Gene3D" id="1.10.287.130">
    <property type="match status" value="1"/>
</dbReference>
<dbReference type="SMART" id="SM00065">
    <property type="entry name" value="GAF"/>
    <property type="match status" value="1"/>
</dbReference>
<dbReference type="InterPro" id="IPR003018">
    <property type="entry name" value="GAF"/>
</dbReference>
<keyword evidence="6" id="KW-0902">Two-component regulatory system</keyword>
<evidence type="ECO:0000256" key="3">
    <source>
        <dbReference type="ARBA" id="ARBA00022553"/>
    </source>
</evidence>
<dbReference type="InterPro" id="IPR036097">
    <property type="entry name" value="HisK_dim/P_sf"/>
</dbReference>
<gene>
    <name evidence="8" type="ORF">A2738_00720</name>
</gene>
<dbReference type="PROSITE" id="PS50109">
    <property type="entry name" value="HIS_KIN"/>
    <property type="match status" value="1"/>
</dbReference>
<dbReference type="GO" id="GO:0004721">
    <property type="term" value="F:phosphoprotein phosphatase activity"/>
    <property type="evidence" value="ECO:0007669"/>
    <property type="project" value="TreeGrafter"/>
</dbReference>
<accession>A0A1F6VFI0</accession>
<dbReference type="InterPro" id="IPR029016">
    <property type="entry name" value="GAF-like_dom_sf"/>
</dbReference>
<dbReference type="PANTHER" id="PTHR45453:SF1">
    <property type="entry name" value="PHOSPHATE REGULON SENSOR PROTEIN PHOR"/>
    <property type="match status" value="1"/>
</dbReference>
<dbReference type="Gene3D" id="3.30.565.10">
    <property type="entry name" value="Histidine kinase-like ATPase, C-terminal domain"/>
    <property type="match status" value="1"/>
</dbReference>
<dbReference type="Pfam" id="PF01590">
    <property type="entry name" value="GAF"/>
    <property type="match status" value="1"/>
</dbReference>
<dbReference type="InterPro" id="IPR003661">
    <property type="entry name" value="HisK_dim/P_dom"/>
</dbReference>
<comment type="caution">
    <text evidence="8">The sequence shown here is derived from an EMBL/GenBank/DDBJ whole genome shotgun (WGS) entry which is preliminary data.</text>
</comment>
<dbReference type="InterPro" id="IPR003594">
    <property type="entry name" value="HATPase_dom"/>
</dbReference>
<dbReference type="EC" id="2.7.13.3" evidence="2"/>
<organism evidence="8 9">
    <name type="scientific">Candidatus Nomurabacteria bacterium RIFCSPHIGHO2_01_FULL_42_15</name>
    <dbReference type="NCBI Taxonomy" id="1801742"/>
    <lineage>
        <taxon>Bacteria</taxon>
        <taxon>Candidatus Nomuraibacteriota</taxon>
    </lineage>
</organism>
<dbReference type="CDD" id="cd00075">
    <property type="entry name" value="HATPase"/>
    <property type="match status" value="1"/>
</dbReference>
<dbReference type="FunFam" id="3.30.565.10:FF:000006">
    <property type="entry name" value="Sensor histidine kinase WalK"/>
    <property type="match status" value="1"/>
</dbReference>
<name>A0A1F6VFI0_9BACT</name>
<sequence>MEKLILKKIVTLNDVSMHLMRDENNASVIKKFTEESEKILNADFSFALEKSPTNDRFETIYKSKNIHFDPIIPKNKTGHHIAEKKGNILFDPNVKSENYESHISNDFKSYMIIPIRYGEHIFGSIVLCYKNRHDFTEEEFVLAETIEIMASRAVNTNWLIEKEQKSLSMAEKQKVTEVLLSQEKLKTEFIANATHELRTPLAIMRGNIDLALMNKNNLKSVRETLKKINIEITSLSNIFTNLALLTSPLSSSQSVKNTINSSPVDLIKLIKDLVKRLRIVALEKNIKIKIKDEVKNLHIAGEERYLKRLFINIIKNSITYGKRNGNILIDLSAQKNMVKIKIADDGMGISREDLPKIFDRFYRGDKAHTHSSNGSHSGLGLAITKWATEIHGGTIKAESVLGKGSIFSVTLPIKPTK</sequence>
<dbReference type="CDD" id="cd00082">
    <property type="entry name" value="HisKA"/>
    <property type="match status" value="1"/>
</dbReference>
<evidence type="ECO:0000313" key="8">
    <source>
        <dbReference type="EMBL" id="OGI68397.1"/>
    </source>
</evidence>
<keyword evidence="5" id="KW-0418">Kinase</keyword>
<evidence type="ECO:0000259" key="7">
    <source>
        <dbReference type="PROSITE" id="PS50109"/>
    </source>
</evidence>
<reference evidence="8 9" key="1">
    <citation type="journal article" date="2016" name="Nat. Commun.">
        <title>Thousands of microbial genomes shed light on interconnected biogeochemical processes in an aquifer system.</title>
        <authorList>
            <person name="Anantharaman K."/>
            <person name="Brown C.T."/>
            <person name="Hug L.A."/>
            <person name="Sharon I."/>
            <person name="Castelle C.J."/>
            <person name="Probst A.J."/>
            <person name="Thomas B.C."/>
            <person name="Singh A."/>
            <person name="Wilkins M.J."/>
            <person name="Karaoz U."/>
            <person name="Brodie E.L."/>
            <person name="Williams K.H."/>
            <person name="Hubbard S.S."/>
            <person name="Banfield J.F."/>
        </authorList>
    </citation>
    <scope>NUCLEOTIDE SEQUENCE [LARGE SCALE GENOMIC DNA]</scope>
</reference>